<dbReference type="Gene3D" id="3.90.550.10">
    <property type="entry name" value="Spore Coat Polysaccharide Biosynthesis Protein SpsA, Chain A"/>
    <property type="match status" value="1"/>
</dbReference>
<evidence type="ECO:0000313" key="14">
    <source>
        <dbReference type="EMBL" id="PRY97462.1"/>
    </source>
</evidence>
<evidence type="ECO:0000256" key="5">
    <source>
        <dbReference type="ARBA" id="ARBA00022475"/>
    </source>
</evidence>
<evidence type="ECO:0000256" key="9">
    <source>
        <dbReference type="ARBA" id="ARBA00022692"/>
    </source>
</evidence>
<dbReference type="SUPFAM" id="SSF53448">
    <property type="entry name" value="Nucleotide-diphospho-sugar transferases"/>
    <property type="match status" value="1"/>
</dbReference>
<comment type="pathway">
    <text evidence="2">Glycan metabolism; osmoregulated periplasmic glucan (OPG) biosynthesis.</text>
</comment>
<dbReference type="Pfam" id="PF13632">
    <property type="entry name" value="Glyco_trans_2_3"/>
    <property type="match status" value="1"/>
</dbReference>
<feature type="transmembrane region" description="Helical" evidence="12">
    <location>
        <begin position="7"/>
        <end position="25"/>
    </location>
</feature>
<accession>A0A2T0XEV9</accession>
<dbReference type="InterPro" id="IPR001173">
    <property type="entry name" value="Glyco_trans_2-like"/>
</dbReference>
<keyword evidence="5" id="KW-1003">Cell membrane</keyword>
<evidence type="ECO:0000256" key="1">
    <source>
        <dbReference type="ARBA" id="ARBA00004429"/>
    </source>
</evidence>
<evidence type="ECO:0000259" key="13">
    <source>
        <dbReference type="Pfam" id="PF13632"/>
    </source>
</evidence>
<keyword evidence="8 14" id="KW-0808">Transferase</keyword>
<feature type="transmembrane region" description="Helical" evidence="12">
    <location>
        <begin position="405"/>
        <end position="423"/>
    </location>
</feature>
<evidence type="ECO:0000256" key="11">
    <source>
        <dbReference type="ARBA" id="ARBA00023136"/>
    </source>
</evidence>
<feature type="transmembrane region" description="Helical" evidence="12">
    <location>
        <begin position="37"/>
        <end position="66"/>
    </location>
</feature>
<evidence type="ECO:0000256" key="6">
    <source>
        <dbReference type="ARBA" id="ARBA00022519"/>
    </source>
</evidence>
<dbReference type="NCBIfam" id="NF003962">
    <property type="entry name" value="PRK05454.2-5"/>
    <property type="match status" value="1"/>
</dbReference>
<protein>
    <recommendedName>
        <fullName evidence="4">Glucans biosynthesis glucosyltransferase H</fullName>
    </recommendedName>
</protein>
<keyword evidence="7" id="KW-0328">Glycosyltransferase</keyword>
<gene>
    <name evidence="14" type="ORF">BCM14_1922</name>
</gene>
<evidence type="ECO:0000256" key="2">
    <source>
        <dbReference type="ARBA" id="ARBA00005001"/>
    </source>
</evidence>
<feature type="transmembrane region" description="Helical" evidence="12">
    <location>
        <begin position="499"/>
        <end position="516"/>
    </location>
</feature>
<feature type="transmembrane region" description="Helical" evidence="12">
    <location>
        <begin position="367"/>
        <end position="393"/>
    </location>
</feature>
<dbReference type="EMBL" id="PVTV01000014">
    <property type="protein sequence ID" value="PRY97462.1"/>
    <property type="molecule type" value="Genomic_DNA"/>
</dbReference>
<name>A0A2T0XEV9_9BURK</name>
<dbReference type="NCBIfam" id="NF003958">
    <property type="entry name" value="PRK05454.2-1"/>
    <property type="match status" value="1"/>
</dbReference>
<dbReference type="Proteomes" id="UP000238308">
    <property type="component" value="Unassembled WGS sequence"/>
</dbReference>
<evidence type="ECO:0000313" key="15">
    <source>
        <dbReference type="Proteomes" id="UP000238308"/>
    </source>
</evidence>
<keyword evidence="15" id="KW-1185">Reference proteome</keyword>
<evidence type="ECO:0000256" key="12">
    <source>
        <dbReference type="SAM" id="Phobius"/>
    </source>
</evidence>
<organism evidence="14 15">
    <name type="scientific">Jezberella montanilacus</name>
    <dbReference type="NCBI Taxonomy" id="323426"/>
    <lineage>
        <taxon>Bacteria</taxon>
        <taxon>Pseudomonadati</taxon>
        <taxon>Pseudomonadota</taxon>
        <taxon>Betaproteobacteria</taxon>
        <taxon>Burkholderiales</taxon>
        <taxon>Alcaligenaceae</taxon>
        <taxon>Jezberella</taxon>
    </lineage>
</organism>
<dbReference type="AlphaFoldDB" id="A0A2T0XEV9"/>
<evidence type="ECO:0000256" key="10">
    <source>
        <dbReference type="ARBA" id="ARBA00022989"/>
    </source>
</evidence>
<evidence type="ECO:0000256" key="3">
    <source>
        <dbReference type="ARBA" id="ARBA00009337"/>
    </source>
</evidence>
<feature type="transmembrane region" description="Helical" evidence="12">
    <location>
        <begin position="523"/>
        <end position="544"/>
    </location>
</feature>
<proteinExistence type="inferred from homology"/>
<dbReference type="InterPro" id="IPR050321">
    <property type="entry name" value="Glycosyltr_2/OpgH_subfam"/>
</dbReference>
<comment type="subcellular location">
    <subcellularLocation>
        <location evidence="1">Cell inner membrane</location>
        <topology evidence="1">Multi-pass membrane protein</topology>
    </subcellularLocation>
</comment>
<reference evidence="14 15" key="1">
    <citation type="submission" date="2018-03" db="EMBL/GenBank/DDBJ databases">
        <title>Genomic Encyclopedia of Type Strains, Phase III (KMG-III): the genomes of soil and plant-associated and newly described type strains.</title>
        <authorList>
            <person name="Whitman W."/>
        </authorList>
    </citation>
    <scope>NUCLEOTIDE SEQUENCE [LARGE SCALE GENOMIC DNA]</scope>
    <source>
        <strain evidence="14 15">MWH-P2sevCIIIb</strain>
    </source>
</reference>
<feature type="domain" description="Glycosyltransferase 2-like" evidence="13">
    <location>
        <begin position="196"/>
        <end position="406"/>
    </location>
</feature>
<dbReference type="PANTHER" id="PTHR43867:SF5">
    <property type="entry name" value="GLUCANS BIOSYNTHESIS GLUCOSYLTRANSFERASE H"/>
    <property type="match status" value="1"/>
</dbReference>
<dbReference type="PANTHER" id="PTHR43867">
    <property type="entry name" value="CELLULOSE SYNTHASE CATALYTIC SUBUNIT A [UDP-FORMING]"/>
    <property type="match status" value="1"/>
</dbReference>
<comment type="caution">
    <text evidence="14">The sequence shown here is derived from an EMBL/GenBank/DDBJ whole genome shotgun (WGS) entry which is preliminary data.</text>
</comment>
<keyword evidence="6" id="KW-0997">Cell inner membrane</keyword>
<dbReference type="InterPro" id="IPR029044">
    <property type="entry name" value="Nucleotide-diphossugar_trans"/>
</dbReference>
<keyword evidence="11 12" id="KW-0472">Membrane</keyword>
<feature type="transmembrane region" description="Helical" evidence="12">
    <location>
        <begin position="444"/>
        <end position="464"/>
    </location>
</feature>
<dbReference type="GO" id="GO:0016758">
    <property type="term" value="F:hexosyltransferase activity"/>
    <property type="evidence" value="ECO:0007669"/>
    <property type="project" value="TreeGrafter"/>
</dbReference>
<keyword evidence="10 12" id="KW-1133">Transmembrane helix</keyword>
<evidence type="ECO:0000256" key="7">
    <source>
        <dbReference type="ARBA" id="ARBA00022676"/>
    </source>
</evidence>
<dbReference type="GO" id="GO:0005886">
    <property type="term" value="C:plasma membrane"/>
    <property type="evidence" value="ECO:0007669"/>
    <property type="project" value="UniProtKB-SubCell"/>
</dbReference>
<evidence type="ECO:0000256" key="8">
    <source>
        <dbReference type="ARBA" id="ARBA00022679"/>
    </source>
</evidence>
<comment type="similarity">
    <text evidence="3">Belongs to the glycosyltransferase 2 family. OpgH subfamily.</text>
</comment>
<sequence length="582" mass="65093">MPPVRRRLIFSVLVGTTMLALWLLMYRAVTPMALTPMGLIVLSLYTVLLPWLSIGTWNAIIGFVLLRFRVDPLASLLPQAVAHAAHADQDQPITASTALLVCVRNENPTQVIRNLSLTVDGLVQAGAASFFHLYILSDTNDPQLAATEALKFEAFKATAAQEIDLTYRRRDINEGYKAGNVHDFCERWGDQHDFALTLDADSFMSGSAILRLVRMMQADPQLGILQGLVVAMPSQSGFTRLFQFGMRLGMRSWTMGSAWWQGDCGPYWGHNALFRIKPFTEFCKLPLLKPDRFGPRHILSHDQVEAVLMRRAGYHVRVMPLEDASWEQNPPTLPEFVQRDLRWCEGNMQYGELIRLPKLAFVSRIQLVLAMLMFAGAPAWIGLMLCAGVSATMTSQLSSAFNIDLLKLLFVATLVLFYLPKIASAVDVMCSKKQRMAFGGPGKFLLGVFIETLFSLMICPIMWFNQTVYLGRLFTGRSKGWVGQTRDDHSVAWLSAVRLYWLHTVFGCACLIAIAVNLPHAFVYSLFFLLGLAVPIPLAVILSWPSVGRWMTLKGVGQLPEETMPPKDLLLLELPALLTRQV</sequence>
<keyword evidence="9 12" id="KW-0812">Transmembrane</keyword>
<evidence type="ECO:0000256" key="4">
    <source>
        <dbReference type="ARBA" id="ARBA00020585"/>
    </source>
</evidence>